<dbReference type="Proteomes" id="UP000015354">
    <property type="component" value="Unassembled WGS sequence"/>
</dbReference>
<dbReference type="EMBL" id="ATMH01012575">
    <property type="protein sequence ID" value="EPY15115.1"/>
    <property type="molecule type" value="Genomic_DNA"/>
</dbReference>
<dbReference type="OrthoDB" id="527344at2759"/>
<name>S9UX81_9TRYP</name>
<dbReference type="InterPro" id="IPR047151">
    <property type="entry name" value="RNZ2-like"/>
</dbReference>
<keyword evidence="6" id="KW-0378">Hydrolase</keyword>
<evidence type="ECO:0000256" key="8">
    <source>
        <dbReference type="SAM" id="MobiDB-lite"/>
    </source>
</evidence>
<dbReference type="GO" id="GO:0042781">
    <property type="term" value="F:3'-tRNA processing endoribonuclease activity"/>
    <property type="evidence" value="ECO:0007669"/>
    <property type="project" value="InterPro"/>
</dbReference>
<keyword evidence="10" id="KW-1185">Reference proteome</keyword>
<dbReference type="GO" id="GO:1990180">
    <property type="term" value="P:mitochondrial tRNA 3'-end processing"/>
    <property type="evidence" value="ECO:0007669"/>
    <property type="project" value="TreeGrafter"/>
</dbReference>
<evidence type="ECO:0000256" key="7">
    <source>
        <dbReference type="ARBA" id="ARBA00022833"/>
    </source>
</evidence>
<dbReference type="GO" id="GO:0005739">
    <property type="term" value="C:mitochondrion"/>
    <property type="evidence" value="ECO:0007669"/>
    <property type="project" value="TreeGrafter"/>
</dbReference>
<comment type="caution">
    <text evidence="9">The sequence shown here is derived from an EMBL/GenBank/DDBJ whole genome shotgun (WGS) entry which is preliminary data.</text>
</comment>
<feature type="region of interest" description="Disordered" evidence="8">
    <location>
        <begin position="35"/>
        <end position="54"/>
    </location>
</feature>
<gene>
    <name evidence="9" type="ORF">STCU_12336</name>
</gene>
<accession>S9UX81</accession>
<keyword evidence="7" id="KW-0862">Zinc</keyword>
<keyword evidence="2" id="KW-0819">tRNA processing</keyword>
<evidence type="ECO:0000313" key="9">
    <source>
        <dbReference type="EMBL" id="EPY15115.1"/>
    </source>
</evidence>
<dbReference type="AlphaFoldDB" id="S9UX81"/>
<evidence type="ECO:0000256" key="3">
    <source>
        <dbReference type="ARBA" id="ARBA00022722"/>
    </source>
</evidence>
<dbReference type="PANTHER" id="PTHR12553:SF49">
    <property type="entry name" value="ZINC PHOSPHODIESTERASE ELAC PROTEIN 2"/>
    <property type="match status" value="1"/>
</dbReference>
<keyword evidence="3" id="KW-0540">Nuclease</keyword>
<evidence type="ECO:0000313" key="10">
    <source>
        <dbReference type="Proteomes" id="UP000015354"/>
    </source>
</evidence>
<evidence type="ECO:0000256" key="6">
    <source>
        <dbReference type="ARBA" id="ARBA00022801"/>
    </source>
</evidence>
<evidence type="ECO:0000256" key="1">
    <source>
        <dbReference type="ARBA" id="ARBA00001947"/>
    </source>
</evidence>
<keyword evidence="5" id="KW-0255">Endonuclease</keyword>
<dbReference type="GO" id="GO:0046872">
    <property type="term" value="F:metal ion binding"/>
    <property type="evidence" value="ECO:0007669"/>
    <property type="project" value="UniProtKB-KW"/>
</dbReference>
<proteinExistence type="predicted"/>
<comment type="cofactor">
    <cofactor evidence="1">
        <name>Zn(2+)</name>
        <dbReference type="ChEBI" id="CHEBI:29105"/>
    </cofactor>
</comment>
<evidence type="ECO:0000256" key="4">
    <source>
        <dbReference type="ARBA" id="ARBA00022723"/>
    </source>
</evidence>
<evidence type="ECO:0000256" key="5">
    <source>
        <dbReference type="ARBA" id="ARBA00022759"/>
    </source>
</evidence>
<evidence type="ECO:0000256" key="2">
    <source>
        <dbReference type="ARBA" id="ARBA00022694"/>
    </source>
</evidence>
<protein>
    <submittedName>
        <fullName evidence="9">Uncharacterized protein</fullName>
    </submittedName>
</protein>
<sequence length="123" mass="13775">MSVHARIGSTFLVLNHFSQRYPKLPSLFDTTQTIKQQEKRGALSPTTTGDGDDMDVHTAAVNENNSENSLCKSVSFSFDLMRLAFSSIHKNEISNKMILFSLLLKEYESWESGTTKRLRGGAD</sequence>
<dbReference type="PANTHER" id="PTHR12553">
    <property type="entry name" value="ZINC PHOSPHODIESTERASE ELAC PROTEIN 2"/>
    <property type="match status" value="1"/>
</dbReference>
<keyword evidence="4" id="KW-0479">Metal-binding</keyword>
<reference evidence="9 10" key="1">
    <citation type="journal article" date="2013" name="PLoS ONE">
        <title>Predicting the Proteins of Angomonas deanei, Strigomonas culicis and Their Respective Endosymbionts Reveals New Aspects of the Trypanosomatidae Family.</title>
        <authorList>
            <person name="Motta M.C."/>
            <person name="Martins A.C."/>
            <person name="de Souza S.S."/>
            <person name="Catta-Preta C.M."/>
            <person name="Silva R."/>
            <person name="Klein C.C."/>
            <person name="de Almeida L.G."/>
            <person name="de Lima Cunha O."/>
            <person name="Ciapina L.P."/>
            <person name="Brocchi M."/>
            <person name="Colabardini A.C."/>
            <person name="de Araujo Lima B."/>
            <person name="Machado C.R."/>
            <person name="de Almeida Soares C.M."/>
            <person name="Probst C.M."/>
            <person name="de Menezes C.B."/>
            <person name="Thompson C.E."/>
            <person name="Bartholomeu D.C."/>
            <person name="Gradia D.F."/>
            <person name="Pavoni D.P."/>
            <person name="Grisard E.C."/>
            <person name="Fantinatti-Garboggini F."/>
            <person name="Marchini F.K."/>
            <person name="Rodrigues-Luiz G.F."/>
            <person name="Wagner G."/>
            <person name="Goldman G.H."/>
            <person name="Fietto J.L."/>
            <person name="Elias M.C."/>
            <person name="Goldman M.H."/>
            <person name="Sagot M.F."/>
            <person name="Pereira M."/>
            <person name="Stoco P.H."/>
            <person name="de Mendonca-Neto R.P."/>
            <person name="Teixeira S.M."/>
            <person name="Maciel T.E."/>
            <person name="de Oliveira Mendes T.A."/>
            <person name="Urmenyi T.P."/>
            <person name="de Souza W."/>
            <person name="Schenkman S."/>
            <person name="de Vasconcelos A.T."/>
        </authorList>
    </citation>
    <scope>NUCLEOTIDE SEQUENCE [LARGE SCALE GENOMIC DNA]</scope>
</reference>
<organism evidence="9 10">
    <name type="scientific">Strigomonas culicis</name>
    <dbReference type="NCBI Taxonomy" id="28005"/>
    <lineage>
        <taxon>Eukaryota</taxon>
        <taxon>Discoba</taxon>
        <taxon>Euglenozoa</taxon>
        <taxon>Kinetoplastea</taxon>
        <taxon>Metakinetoplastina</taxon>
        <taxon>Trypanosomatida</taxon>
        <taxon>Trypanosomatidae</taxon>
        <taxon>Strigomonadinae</taxon>
        <taxon>Strigomonas</taxon>
    </lineage>
</organism>